<evidence type="ECO:0000313" key="3">
    <source>
        <dbReference type="Proteomes" id="UP000635278"/>
    </source>
</evidence>
<keyword evidence="3" id="KW-1185">Reference proteome</keyword>
<organism evidence="2 3">
    <name type="scientific">Acetobacter musti</name>
    <dbReference type="NCBI Taxonomy" id="864732"/>
    <lineage>
        <taxon>Bacteria</taxon>
        <taxon>Pseudomonadati</taxon>
        <taxon>Pseudomonadota</taxon>
        <taxon>Alphaproteobacteria</taxon>
        <taxon>Acetobacterales</taxon>
        <taxon>Acetobacteraceae</taxon>
        <taxon>Acetobacter</taxon>
    </lineage>
</organism>
<sequence length="65" mass="6756">MATLLSEKNGEEDAWRGEPLLLRPSDRTPPGAEGSLVRPALSGVAVRPGLSGASGGWMLRAVTGR</sequence>
<evidence type="ECO:0000313" key="2">
    <source>
        <dbReference type="EMBL" id="NHN84299.1"/>
    </source>
</evidence>
<dbReference type="EMBL" id="WOTB01000006">
    <property type="protein sequence ID" value="NHN84299.1"/>
    <property type="molecule type" value="Genomic_DNA"/>
</dbReference>
<dbReference type="RefSeq" id="WP_173582687.1">
    <property type="nucleotide sequence ID" value="NZ_WOTB01000006.1"/>
</dbReference>
<reference evidence="2 3" key="1">
    <citation type="journal article" date="2020" name="Int. J. Syst. Evol. Microbiol.">
        <title>Novel acetic acid bacteria from cider fermentations: Acetobacter conturbans sp. nov. and Acetobacter fallax sp. nov.</title>
        <authorList>
            <person name="Sombolestani A.S."/>
            <person name="Cleenwerck I."/>
            <person name="Cnockaert M."/>
            <person name="Borremans W."/>
            <person name="Wieme A.D."/>
            <person name="De Vuyst L."/>
            <person name="Vandamme P."/>
        </authorList>
    </citation>
    <scope>NUCLEOTIDE SEQUENCE [LARGE SCALE GENOMIC DNA]</scope>
    <source>
        <strain evidence="2 3">LMG 30640</strain>
    </source>
</reference>
<proteinExistence type="predicted"/>
<dbReference type="Proteomes" id="UP000635278">
    <property type="component" value="Unassembled WGS sequence"/>
</dbReference>
<protein>
    <submittedName>
        <fullName evidence="2">Uncharacterized protein</fullName>
    </submittedName>
</protein>
<feature type="region of interest" description="Disordered" evidence="1">
    <location>
        <begin position="1"/>
        <end position="36"/>
    </location>
</feature>
<name>A0ABX0JLV7_9PROT</name>
<comment type="caution">
    <text evidence="2">The sequence shown here is derived from an EMBL/GenBank/DDBJ whole genome shotgun (WGS) entry which is preliminary data.</text>
</comment>
<evidence type="ECO:0000256" key="1">
    <source>
        <dbReference type="SAM" id="MobiDB-lite"/>
    </source>
</evidence>
<gene>
    <name evidence="2" type="ORF">GOB93_06515</name>
</gene>
<accession>A0ABX0JLV7</accession>